<protein>
    <submittedName>
        <fullName evidence="2">Uncharacterized protein</fullName>
    </submittedName>
</protein>
<feature type="transmembrane region" description="Helical" evidence="1">
    <location>
        <begin position="58"/>
        <end position="80"/>
    </location>
</feature>
<keyword evidence="1" id="KW-1133">Transmembrane helix</keyword>
<keyword evidence="3" id="KW-1185">Reference proteome</keyword>
<dbReference type="RefSeq" id="WP_103933178.1">
    <property type="nucleotide sequence ID" value="NZ_FNVA01000003.1"/>
</dbReference>
<sequence length="153" mass="16237">MNEPEQNPVPAQDAEFSGLMQEFRAACVQTAHREFAAAQVAKQERAAAAMRADVSLRWGAPALAALALMLAGGGWGAWWYTHAAHAQVPHGPHDVAHVANPANLSTDAAAVSDDVLLSEVQSDLSDRVPQALEPLAVSYTSNSYAHSGQKEIQ</sequence>
<proteinExistence type="predicted"/>
<keyword evidence="1" id="KW-0812">Transmembrane</keyword>
<dbReference type="AlphaFoldDB" id="A0A1H5YHH1"/>
<gene>
    <name evidence="2" type="ORF">SAMN05421819_2317</name>
</gene>
<organism evidence="2 3">
    <name type="scientific">Bryocella elongata</name>
    <dbReference type="NCBI Taxonomy" id="863522"/>
    <lineage>
        <taxon>Bacteria</taxon>
        <taxon>Pseudomonadati</taxon>
        <taxon>Acidobacteriota</taxon>
        <taxon>Terriglobia</taxon>
        <taxon>Terriglobales</taxon>
        <taxon>Acidobacteriaceae</taxon>
        <taxon>Bryocella</taxon>
    </lineage>
</organism>
<evidence type="ECO:0000256" key="1">
    <source>
        <dbReference type="SAM" id="Phobius"/>
    </source>
</evidence>
<evidence type="ECO:0000313" key="2">
    <source>
        <dbReference type="EMBL" id="SEG23498.1"/>
    </source>
</evidence>
<keyword evidence="1" id="KW-0472">Membrane</keyword>
<dbReference type="EMBL" id="FNVA01000003">
    <property type="protein sequence ID" value="SEG23498.1"/>
    <property type="molecule type" value="Genomic_DNA"/>
</dbReference>
<name>A0A1H5YHH1_9BACT</name>
<dbReference type="Proteomes" id="UP000236728">
    <property type="component" value="Unassembled WGS sequence"/>
</dbReference>
<accession>A0A1H5YHH1</accession>
<evidence type="ECO:0000313" key="3">
    <source>
        <dbReference type="Proteomes" id="UP000236728"/>
    </source>
</evidence>
<reference evidence="2 3" key="1">
    <citation type="submission" date="2016-10" db="EMBL/GenBank/DDBJ databases">
        <authorList>
            <person name="de Groot N.N."/>
        </authorList>
    </citation>
    <scope>NUCLEOTIDE SEQUENCE [LARGE SCALE GENOMIC DNA]</scope>
    <source>
        <strain evidence="2 3">DSM 22489</strain>
    </source>
</reference>